<reference evidence="2" key="1">
    <citation type="submission" date="2015-12" db="EMBL/GenBank/DDBJ databases">
        <authorList>
            <person name="Lauer A."/>
            <person name="Humrighouse B."/>
            <person name="Loparev V."/>
            <person name="Shewmaker P.L."/>
            <person name="Whitney A.M."/>
            <person name="McLaughlin R.W."/>
        </authorList>
    </citation>
    <scope>NUCLEOTIDE SEQUENCE [LARGE SCALE GENOMIC DNA]</scope>
    <source>
        <strain evidence="2">LMG 26678</strain>
    </source>
</reference>
<keyword evidence="2" id="KW-1185">Reference proteome</keyword>
<evidence type="ECO:0000313" key="1">
    <source>
        <dbReference type="EMBL" id="ALS37415.1"/>
    </source>
</evidence>
<dbReference type="STRING" id="118060.ATZ35_09700"/>
<dbReference type="EMBL" id="CP013655">
    <property type="protein sequence ID" value="ALS37415.1"/>
    <property type="molecule type" value="Genomic_DNA"/>
</dbReference>
<name>A0A0U2X992_9ENTE</name>
<dbReference type="Proteomes" id="UP000067523">
    <property type="component" value="Chromosome"/>
</dbReference>
<evidence type="ECO:0008006" key="3">
    <source>
        <dbReference type="Google" id="ProtNLM"/>
    </source>
</evidence>
<accession>A0A0U2X992</accession>
<dbReference type="AlphaFoldDB" id="A0A0U2X992"/>
<protein>
    <recommendedName>
        <fullName evidence="3">DUF4829 domain-containing protein</fullName>
    </recommendedName>
</protein>
<gene>
    <name evidence="1" type="ORF">ATZ35_09700</name>
</gene>
<evidence type="ECO:0000313" key="2">
    <source>
        <dbReference type="Proteomes" id="UP000067523"/>
    </source>
</evidence>
<organism evidence="1 2">
    <name type="scientific">Enterococcus rotai</name>
    <dbReference type="NCBI Taxonomy" id="118060"/>
    <lineage>
        <taxon>Bacteria</taxon>
        <taxon>Bacillati</taxon>
        <taxon>Bacillota</taxon>
        <taxon>Bacilli</taxon>
        <taxon>Lactobacillales</taxon>
        <taxon>Enterococcaceae</taxon>
        <taxon>Enterococcus</taxon>
    </lineage>
</organism>
<proteinExistence type="predicted"/>
<dbReference type="KEGG" id="erx:ATZ35_09700"/>
<sequence length="151" mass="17445">MVLVKKKLGIAILLILIIVYGVSISGKKGSTENAIITAEKSEKFKTTEIETAIARVKKEFKGFTNCEMTKLYYNEEKSNVEINHYLTENRENKSVKNADKKDFIVLYSDFEVGEENDQNSGFIPGSNHKAWMWLLKKDKFWKKWEVVTSRV</sequence>